<proteinExistence type="predicted"/>
<dbReference type="Proteomes" id="UP000593567">
    <property type="component" value="Unassembled WGS sequence"/>
</dbReference>
<dbReference type="SMART" id="SM00368">
    <property type="entry name" value="LRR_RI"/>
    <property type="match status" value="8"/>
</dbReference>
<organism evidence="2 3">
    <name type="scientific">Bugula neritina</name>
    <name type="common">Brown bryozoan</name>
    <name type="synonym">Sertularia neritina</name>
    <dbReference type="NCBI Taxonomy" id="10212"/>
    <lineage>
        <taxon>Eukaryota</taxon>
        <taxon>Metazoa</taxon>
        <taxon>Spiralia</taxon>
        <taxon>Lophotrochozoa</taxon>
        <taxon>Bryozoa</taxon>
        <taxon>Gymnolaemata</taxon>
        <taxon>Cheilostomatida</taxon>
        <taxon>Flustrina</taxon>
        <taxon>Buguloidea</taxon>
        <taxon>Bugulidae</taxon>
        <taxon>Bugula</taxon>
    </lineage>
</organism>
<feature type="compositionally biased region" description="Low complexity" evidence="1">
    <location>
        <begin position="138"/>
        <end position="155"/>
    </location>
</feature>
<feature type="region of interest" description="Disordered" evidence="1">
    <location>
        <begin position="138"/>
        <end position="163"/>
    </location>
</feature>
<protein>
    <submittedName>
        <fullName evidence="2">Uncharacterized protein</fullName>
    </submittedName>
</protein>
<dbReference type="Pfam" id="PF13516">
    <property type="entry name" value="LRR_6"/>
    <property type="match status" value="5"/>
</dbReference>
<keyword evidence="3" id="KW-1185">Reference proteome</keyword>
<reference evidence="2" key="1">
    <citation type="submission" date="2020-06" db="EMBL/GenBank/DDBJ databases">
        <title>Draft genome of Bugula neritina, a colonial animal packing powerful symbionts and potential medicines.</title>
        <authorList>
            <person name="Rayko M."/>
        </authorList>
    </citation>
    <scope>NUCLEOTIDE SEQUENCE [LARGE SCALE GENOMIC DNA]</scope>
    <source>
        <strain evidence="2">Kwan_BN1</strain>
    </source>
</reference>
<evidence type="ECO:0000313" key="2">
    <source>
        <dbReference type="EMBL" id="KAF6036206.1"/>
    </source>
</evidence>
<dbReference type="PANTHER" id="PTHR24114:SF2">
    <property type="entry name" value="F-BOX DOMAIN-CONTAINING PROTEIN-RELATED"/>
    <property type="match status" value="1"/>
</dbReference>
<dbReference type="InterPro" id="IPR052394">
    <property type="entry name" value="LRR-containing"/>
</dbReference>
<accession>A0A7J7KFH1</accession>
<name>A0A7J7KFH1_BUGNE</name>
<dbReference type="OrthoDB" id="120976at2759"/>
<feature type="region of interest" description="Disordered" evidence="1">
    <location>
        <begin position="79"/>
        <end position="103"/>
    </location>
</feature>
<feature type="region of interest" description="Disordered" evidence="1">
    <location>
        <begin position="230"/>
        <end position="249"/>
    </location>
</feature>
<dbReference type="SUPFAM" id="SSF52047">
    <property type="entry name" value="RNI-like"/>
    <property type="match status" value="1"/>
</dbReference>
<dbReference type="PANTHER" id="PTHR24114">
    <property type="entry name" value="LEUCINE RICH REPEAT FAMILY PROTEIN"/>
    <property type="match status" value="1"/>
</dbReference>
<dbReference type="Gene3D" id="1.10.533.10">
    <property type="entry name" value="Death Domain, Fas"/>
    <property type="match status" value="1"/>
</dbReference>
<dbReference type="InterPro" id="IPR032675">
    <property type="entry name" value="LRR_dom_sf"/>
</dbReference>
<dbReference type="SMR" id="A0A7J7KFH1"/>
<dbReference type="AlphaFoldDB" id="A0A7J7KFH1"/>
<sequence length="849" mass="94434">MQCYTDILPLIFIGVKIKLIKSLIYCQLNEAAIPSIALSSLRDRPAGKFVTEIPGDDTLERTVAPDVLPIEAAHMARQRRFSRRSLNESNPSSPKPTNNNDKPEVFTFETAFRMSQLHSNSPPMVTIPITPSPIAASSCSPITATSSSPITATISDQPSTRNSKDSCYVNIKPFMFPLPPLPPDMPPNSEDGSHSFVSVSSAEVIPQEEVTPPTFRRNSSRAHCLEESFNMESPKLPPKPSHLSLPRNISPEQIADNSSIESAAKSPPPRKVVFTDLGLNSEGCSLPPADPCCKSQAMEPQVSTSVVKKGPKKPPRNYSYKASTLPKRISHTTEEVMELWDEVRKALSLEKIGDTTSVHISEEEEDADDLYQNLYAARMRSWQIMCLSQDVLVDRLKPDRVWECFLNESLVNEAEMEVLNLSQCSQRESSQLIVDRILEHGDGWFDRLREILRVHEDQRLISNLLETLNDVFIIGAKANKWNFSLTTKHCTVQQHRPRVLLDQPDLIGDTLDGMQPILLLEVYDENFGNSSCAALGEVLRKYNVISQLNLGKNRLSSKGIAKLVFGIEGNRCLEKLNLRLNLIENEGFDILAKAMERNGSIRELILCHTNLQTGAGAILSRLLTQNSSLEVLDLSYNDLSDEDCEAMIAGLHGNQTIRTLNLRGNQITDIGCRHLAVALKGNRSLQALDISHNDIGDEGVMHFCDILDNYDGLRELHMEQCGIHWEGAQSLARVLTNNHTLAALYLSNNAVGDDGCEALADMLVMNGTLQTLYLNLCSINRASLHRMLVVLSHDNFSLRTLAVCNNNIDIHNDELVQGGFEGVDMRNALNRALEYNTDRKILTWGKALS</sequence>
<dbReference type="EMBL" id="VXIV02000765">
    <property type="protein sequence ID" value="KAF6036206.1"/>
    <property type="molecule type" value="Genomic_DNA"/>
</dbReference>
<gene>
    <name evidence="2" type="ORF">EB796_005499</name>
</gene>
<evidence type="ECO:0000313" key="3">
    <source>
        <dbReference type="Proteomes" id="UP000593567"/>
    </source>
</evidence>
<feature type="compositionally biased region" description="Low complexity" evidence="1">
    <location>
        <begin position="87"/>
        <end position="100"/>
    </location>
</feature>
<comment type="caution">
    <text evidence="2">The sequence shown here is derived from an EMBL/GenBank/DDBJ whole genome shotgun (WGS) entry which is preliminary data.</text>
</comment>
<dbReference type="InterPro" id="IPR001611">
    <property type="entry name" value="Leu-rich_rpt"/>
</dbReference>
<dbReference type="SUPFAM" id="SSF47986">
    <property type="entry name" value="DEATH domain"/>
    <property type="match status" value="1"/>
</dbReference>
<dbReference type="Gene3D" id="3.80.10.10">
    <property type="entry name" value="Ribonuclease Inhibitor"/>
    <property type="match status" value="3"/>
</dbReference>
<dbReference type="CDD" id="cd01671">
    <property type="entry name" value="CARD"/>
    <property type="match status" value="1"/>
</dbReference>
<dbReference type="InterPro" id="IPR011029">
    <property type="entry name" value="DEATH-like_dom_sf"/>
</dbReference>
<evidence type="ECO:0000256" key="1">
    <source>
        <dbReference type="SAM" id="MobiDB-lite"/>
    </source>
</evidence>